<dbReference type="PRINTS" id="PR00019">
    <property type="entry name" value="LEURICHRPT"/>
</dbReference>
<keyword evidence="3" id="KW-0732">Signal</keyword>
<evidence type="ECO:0000256" key="1">
    <source>
        <dbReference type="ARBA" id="ARBA00022614"/>
    </source>
</evidence>
<dbReference type="Pfam" id="PF13855">
    <property type="entry name" value="LRR_8"/>
    <property type="match status" value="7"/>
</dbReference>
<dbReference type="InParanoid" id="A0A7E5VAI6"/>
<dbReference type="Gene3D" id="3.80.10.10">
    <property type="entry name" value="Ribonuclease Inhibitor"/>
    <property type="match status" value="7"/>
</dbReference>
<keyword evidence="1" id="KW-0433">Leucine-rich repeat</keyword>
<name>A0A7E5VAI6_TRINI</name>
<protein>
    <submittedName>
        <fullName evidence="5">Chaoptin-like isoform X1</fullName>
    </submittedName>
</protein>
<dbReference type="FunCoup" id="A0A7E5VAI6">
    <property type="interactions" value="48"/>
</dbReference>
<keyword evidence="2" id="KW-0677">Repeat</keyword>
<dbReference type="GeneID" id="113492161"/>
<dbReference type="KEGG" id="tnl:113492161"/>
<feature type="chain" id="PRO_5028932796" evidence="3">
    <location>
        <begin position="31"/>
        <end position="1243"/>
    </location>
</feature>
<dbReference type="InterPro" id="IPR001611">
    <property type="entry name" value="Leu-rich_rpt"/>
</dbReference>
<dbReference type="SMART" id="SM00364">
    <property type="entry name" value="LRR_BAC"/>
    <property type="match status" value="13"/>
</dbReference>
<dbReference type="Proteomes" id="UP000322000">
    <property type="component" value="Chromosome 3"/>
</dbReference>
<dbReference type="SMART" id="SM00365">
    <property type="entry name" value="LRR_SD22"/>
    <property type="match status" value="9"/>
</dbReference>
<evidence type="ECO:0000313" key="5">
    <source>
        <dbReference type="RefSeq" id="XP_026725305.1"/>
    </source>
</evidence>
<dbReference type="PANTHER" id="PTHR24366:SF96">
    <property type="entry name" value="LEUCINE RICH REPEAT CONTAINING 53"/>
    <property type="match status" value="1"/>
</dbReference>
<proteinExistence type="predicted"/>
<dbReference type="SUPFAM" id="SSF52058">
    <property type="entry name" value="L domain-like"/>
    <property type="match status" value="4"/>
</dbReference>
<evidence type="ECO:0000313" key="4">
    <source>
        <dbReference type="Proteomes" id="UP000322000"/>
    </source>
</evidence>
<sequence length="1243" mass="141635">MILCCAVMVLGHGSARWALQCAALVACALAGALAPERVEPCAGSPLCSCRTAHMSCIAVPLHRFPEWPRIELQHLDISMSNLEVLTESALDGLRLQTLVLVANKLHYIEMHAFSSMAGTLASLDLGYNEFTEIPQQGLKDLKVLNWLNLQNNNIVYIGPEVKWHHLEDTLTSLSLSNNQLTHLKSQALTSLYHLLQLDMEGNHLRTISADSLPPSLTLLKLSNNFIHELSCDLLYSLPRLQSVHVRHNFISFSDTYVCPSNKSKRIEKLDLSNNKINDTSQLLLLRDVQIRQIILDLNELTSIPKLVYKNNRIERLSVSYNMLSSISRDLFLSLKNTLEHLEVEHNKLFYLPDSLAQVARLRHLSLAYNQLEESPSLPSRIQTLSLAGNFLTSIPSALQTLEPGSIRYLDLSYNRISNLLPNEFLDWSTSLGTINLRGNRIAQIYKNVFPATMPLKEINLSFNDLYYVHPQSFSNVTSSLHVLESSSTLFSGYFPFEIEEGLENLSWLSFDNNDFHILKLSDVVAFPYVKYLNLDYNRIVDIVISEDYHNVSLPLSNLRLAYNFLHSLHSRSFIYMPELRNLDLSYNRINNLTKHTFTNLPNLRYLSLAGNIIDSMEAETFANLPKLQILELQGNNFTYLSLNSFHNVSNIDVTFTLNVSRNRIKFVDGETAISVNIFDGSYNDLYEVPNNFFAAVESSIRQIILSHNKIIYVSSEAFGNSKYLEILDLHKNNINNIKRKSFTDLVSLQILDLSFNVISQLSVEQFYNLNKLRYLKLDHNNLRLLPRDVFKNTIVEHLDLSYNDMSLFPGTALSQIGFTLRYLDMSHNRIEYLDSNIFRGTQFLLCLNLGHNLLTVLSDNTFSSLGGLRQLDLSFNSIKANFKELFHNLPNLRHLNLANVSLKSVPYLPLTNLTNLNLTSNYINSFKETDVKRLVSLRHLDLSHNRLTSLVPKMWFHLNNLNILDLSSNPIVRITPNSFKWLSNLSHLNLNGLKYLDIIDQDSFRPLISLRSLHIQSWSTINHSTFSISNITSSLPALYKLVIHWTEETMENQLHGIDTRNIRYLEITGSNLKRISDDAFLPFADSQEIFIRITMTSLTKLPTAFMRHLGQVPQLGIDLSYNQLTTLNPAIFYPNFTSWSHVATKLLSGGLILTGNPLRCECELAWLGAWLRRWLQENEAGAELRRAVRSGTCKDPLGRRIPLQQLRADEAECYASALSSDAQPNYTDLVYALALALWTILLR</sequence>
<evidence type="ECO:0000256" key="3">
    <source>
        <dbReference type="SAM" id="SignalP"/>
    </source>
</evidence>
<feature type="signal peptide" evidence="3">
    <location>
        <begin position="1"/>
        <end position="30"/>
    </location>
</feature>
<dbReference type="SMART" id="SM00369">
    <property type="entry name" value="LRR_TYP"/>
    <property type="match status" value="24"/>
</dbReference>
<dbReference type="SUPFAM" id="SSF52047">
    <property type="entry name" value="RNI-like"/>
    <property type="match status" value="1"/>
</dbReference>
<dbReference type="PROSITE" id="PS51450">
    <property type="entry name" value="LRR"/>
    <property type="match status" value="8"/>
</dbReference>
<organism evidence="4 5">
    <name type="scientific">Trichoplusia ni</name>
    <name type="common">Cabbage looper</name>
    <dbReference type="NCBI Taxonomy" id="7111"/>
    <lineage>
        <taxon>Eukaryota</taxon>
        <taxon>Metazoa</taxon>
        <taxon>Ecdysozoa</taxon>
        <taxon>Arthropoda</taxon>
        <taxon>Hexapoda</taxon>
        <taxon>Insecta</taxon>
        <taxon>Pterygota</taxon>
        <taxon>Neoptera</taxon>
        <taxon>Endopterygota</taxon>
        <taxon>Lepidoptera</taxon>
        <taxon>Glossata</taxon>
        <taxon>Ditrysia</taxon>
        <taxon>Noctuoidea</taxon>
        <taxon>Noctuidae</taxon>
        <taxon>Plusiinae</taxon>
        <taxon>Trichoplusia</taxon>
    </lineage>
</organism>
<evidence type="ECO:0000256" key="2">
    <source>
        <dbReference type="ARBA" id="ARBA00022737"/>
    </source>
</evidence>
<gene>
    <name evidence="5" type="primary">LOC113492161</name>
</gene>
<dbReference type="InterPro" id="IPR032675">
    <property type="entry name" value="LRR_dom_sf"/>
</dbReference>
<dbReference type="Pfam" id="PF00560">
    <property type="entry name" value="LRR_1"/>
    <property type="match status" value="1"/>
</dbReference>
<reference evidence="5" key="1">
    <citation type="submission" date="2025-08" db="UniProtKB">
        <authorList>
            <consortium name="RefSeq"/>
        </authorList>
    </citation>
    <scope>IDENTIFICATION</scope>
</reference>
<dbReference type="PANTHER" id="PTHR24366">
    <property type="entry name" value="IG(IMMUNOGLOBULIN) AND LRR(LEUCINE RICH REPEAT) DOMAINS"/>
    <property type="match status" value="1"/>
</dbReference>
<dbReference type="AlphaFoldDB" id="A0A7E5VAI6"/>
<dbReference type="InterPro" id="IPR003591">
    <property type="entry name" value="Leu-rich_rpt_typical-subtyp"/>
</dbReference>
<dbReference type="RefSeq" id="XP_026725305.1">
    <property type="nucleotide sequence ID" value="XM_026869504.1"/>
</dbReference>
<keyword evidence="4" id="KW-1185">Reference proteome</keyword>
<dbReference type="OrthoDB" id="10022853at2759"/>
<accession>A0A7E5VAI6</accession>